<protein>
    <submittedName>
        <fullName evidence="1">Uncharacterized protein</fullName>
    </submittedName>
</protein>
<evidence type="ECO:0000313" key="2">
    <source>
        <dbReference type="Proteomes" id="UP000186303"/>
    </source>
</evidence>
<dbReference type="OMA" id="AWRTINA"/>
<dbReference type="SUPFAM" id="SSF64356">
    <property type="entry name" value="SNARE-like"/>
    <property type="match status" value="1"/>
</dbReference>
<dbReference type="AlphaFoldDB" id="A0A1M8AAH5"/>
<gene>
    <name evidence="1" type="ORF">MSYG_3677</name>
</gene>
<sequence length="171" mass="19027">MAHSPVQCVAILGPKYAPLYIRSSPKYGDTTDAKWFFFAHSALDAVEERVALERQPFLGLLLCMEDSIIYGYQTNTQLTFLLFLDHTARGVQDADVQTIFQAIHRIYGLYTSNPFAAIQPGELFPSAPMDAEALHPSLPPDAEPSRAPITSNLFHQRVSDLCEWTVNQAAV</sequence>
<dbReference type="Pfam" id="PF04628">
    <property type="entry name" value="Sedlin_N"/>
    <property type="match status" value="1"/>
</dbReference>
<dbReference type="Proteomes" id="UP000186303">
    <property type="component" value="Chromosome 6"/>
</dbReference>
<accession>A0A1M8AAH5</accession>
<evidence type="ECO:0000313" key="1">
    <source>
        <dbReference type="EMBL" id="SHO79327.1"/>
    </source>
</evidence>
<dbReference type="GO" id="GO:0006888">
    <property type="term" value="P:endoplasmic reticulum to Golgi vesicle-mediated transport"/>
    <property type="evidence" value="ECO:0007669"/>
    <property type="project" value="InterPro"/>
</dbReference>
<dbReference type="InterPro" id="IPR006722">
    <property type="entry name" value="Sedlin"/>
</dbReference>
<name>A0A1M8AAH5_MALS4</name>
<dbReference type="InterPro" id="IPR011012">
    <property type="entry name" value="Longin-like_dom_sf"/>
</dbReference>
<proteinExistence type="predicted"/>
<dbReference type="EMBL" id="LT671826">
    <property type="protein sequence ID" value="SHO79327.1"/>
    <property type="molecule type" value="Genomic_DNA"/>
</dbReference>
<dbReference type="STRING" id="1230383.A0A1M8AAH5"/>
<dbReference type="GO" id="GO:0005737">
    <property type="term" value="C:cytoplasm"/>
    <property type="evidence" value="ECO:0007669"/>
    <property type="project" value="GOC"/>
</dbReference>
<dbReference type="Gene3D" id="3.30.450.70">
    <property type="match status" value="1"/>
</dbReference>
<dbReference type="PANTHER" id="PTHR12403">
    <property type="entry name" value="TRAFFICKING PROTEIN PARTICLE COMPLEX SUBUNIT 2"/>
    <property type="match status" value="1"/>
</dbReference>
<dbReference type="VEuPathDB" id="FungiDB:MSYG_3677"/>
<reference evidence="2" key="1">
    <citation type="journal article" date="2017" name="Nucleic Acids Res.">
        <title>Proteogenomics produces comprehensive and highly accurate protein-coding gene annotation in a complete genome assembly of Malassezia sympodialis.</title>
        <authorList>
            <person name="Zhu Y."/>
            <person name="Engstroem P.G."/>
            <person name="Tellgren-Roth C."/>
            <person name="Baudo C.D."/>
            <person name="Kennell J.C."/>
            <person name="Sun S."/>
            <person name="Billmyre R.B."/>
            <person name="Schroeder M.S."/>
            <person name="Andersson A."/>
            <person name="Holm T."/>
            <person name="Sigurgeirsson B."/>
            <person name="Wu G."/>
            <person name="Sankaranarayanan S.R."/>
            <person name="Siddharthan R."/>
            <person name="Sanyal K."/>
            <person name="Lundeberg J."/>
            <person name="Nystedt B."/>
            <person name="Boekhout T."/>
            <person name="Dawson T.L. Jr."/>
            <person name="Heitman J."/>
            <person name="Scheynius A."/>
            <person name="Lehtioe J."/>
        </authorList>
    </citation>
    <scope>NUCLEOTIDE SEQUENCE [LARGE SCALE GENOMIC DNA]</scope>
    <source>
        <strain evidence="2">ATCC 42132</strain>
    </source>
</reference>
<organism evidence="1 2">
    <name type="scientific">Malassezia sympodialis (strain ATCC 42132)</name>
    <name type="common">Atopic eczema-associated yeast</name>
    <dbReference type="NCBI Taxonomy" id="1230383"/>
    <lineage>
        <taxon>Eukaryota</taxon>
        <taxon>Fungi</taxon>
        <taxon>Dikarya</taxon>
        <taxon>Basidiomycota</taxon>
        <taxon>Ustilaginomycotina</taxon>
        <taxon>Malasseziomycetes</taxon>
        <taxon>Malasseziales</taxon>
        <taxon>Malasseziaceae</taxon>
        <taxon>Malassezia</taxon>
    </lineage>
</organism>
<keyword evidence="2" id="KW-1185">Reference proteome</keyword>
<dbReference type="OrthoDB" id="18320at2759"/>